<evidence type="ECO:0000256" key="1">
    <source>
        <dbReference type="PROSITE-ProRule" id="PRU00169"/>
    </source>
</evidence>
<feature type="modified residue" description="4-aspartylphosphate" evidence="1">
    <location>
        <position position="56"/>
    </location>
</feature>
<dbReference type="RefSeq" id="WP_125030576.1">
    <property type="nucleotide sequence ID" value="NZ_JAPXVP010000007.1"/>
</dbReference>
<dbReference type="InterPro" id="IPR007492">
    <property type="entry name" value="LytTR_DNA-bd_dom"/>
</dbReference>
<gene>
    <name evidence="4" type="ORF">DWB61_09060</name>
</gene>
<dbReference type="GO" id="GO:0000156">
    <property type="term" value="F:phosphorelay response regulator activity"/>
    <property type="evidence" value="ECO:0007669"/>
    <property type="project" value="InterPro"/>
</dbReference>
<dbReference type="PROSITE" id="PS50110">
    <property type="entry name" value="RESPONSE_REGULATORY"/>
    <property type="match status" value="1"/>
</dbReference>
<evidence type="ECO:0000313" key="4">
    <source>
        <dbReference type="EMBL" id="RRG21890.1"/>
    </source>
</evidence>
<dbReference type="EMBL" id="QQWG01000007">
    <property type="protein sequence ID" value="RRG21890.1"/>
    <property type="molecule type" value="Genomic_DNA"/>
</dbReference>
<dbReference type="SUPFAM" id="SSF52172">
    <property type="entry name" value="CheY-like"/>
    <property type="match status" value="1"/>
</dbReference>
<dbReference type="InterPro" id="IPR046947">
    <property type="entry name" value="LytR-like"/>
</dbReference>
<keyword evidence="4" id="KW-0238">DNA-binding</keyword>
<feature type="domain" description="Response regulatory" evidence="2">
    <location>
        <begin position="2"/>
        <end position="116"/>
    </location>
</feature>
<dbReference type="SMART" id="SM00850">
    <property type="entry name" value="LytTR"/>
    <property type="match status" value="1"/>
</dbReference>
<keyword evidence="5" id="KW-1185">Reference proteome</keyword>
<dbReference type="InterPro" id="IPR011006">
    <property type="entry name" value="CheY-like_superfamily"/>
</dbReference>
<evidence type="ECO:0000313" key="5">
    <source>
        <dbReference type="Proteomes" id="UP000285794"/>
    </source>
</evidence>
<dbReference type="Proteomes" id="UP000285794">
    <property type="component" value="Unassembled WGS sequence"/>
</dbReference>
<proteinExistence type="predicted"/>
<evidence type="ECO:0000259" key="3">
    <source>
        <dbReference type="PROSITE" id="PS50930"/>
    </source>
</evidence>
<dbReference type="PANTHER" id="PTHR37299:SF1">
    <property type="entry name" value="STAGE 0 SPORULATION PROTEIN A HOMOLOG"/>
    <property type="match status" value="1"/>
</dbReference>
<comment type="caution">
    <text evidence="4">The sequence shown here is derived from an EMBL/GenBank/DDBJ whole genome shotgun (WGS) entry which is preliminary data.</text>
</comment>
<dbReference type="AlphaFoldDB" id="A0A425Y1R1"/>
<name>A0A425Y1R1_9BACT</name>
<sequence length="260" mass="30453">MKVIIIEDEVLAAEKLERLIKKYDSKIEIIERFDSVSESSIWLGDPENKIDLIFLDIHLVDGLSFEIFNRVQVHTPIIFTTAYNEYALNAFKLNSIDYLLKPVSFDNLFTSMKKLENMRASLSSEPNLRSFENLSQVLSKIQKNYKTRFMIKVGEKLRSFTCNEIDLFFSEGRDVFILLKEGKHYIVDYKMEELQELLNPDEFFRIGRSFIVNINAISGVNIHSNSRLKVKLNQETDKELIVSREKVNDFKNWFSGNQRD</sequence>
<organism evidence="4 5">
    <name type="scientific">Ancylomarina euxinus</name>
    <dbReference type="NCBI Taxonomy" id="2283627"/>
    <lineage>
        <taxon>Bacteria</taxon>
        <taxon>Pseudomonadati</taxon>
        <taxon>Bacteroidota</taxon>
        <taxon>Bacteroidia</taxon>
        <taxon>Marinilabiliales</taxon>
        <taxon>Marinifilaceae</taxon>
        <taxon>Ancylomarina</taxon>
    </lineage>
</organism>
<dbReference type="SMART" id="SM00448">
    <property type="entry name" value="REC"/>
    <property type="match status" value="1"/>
</dbReference>
<dbReference type="Gene3D" id="3.40.50.2300">
    <property type="match status" value="1"/>
</dbReference>
<dbReference type="OrthoDB" id="1490554at2"/>
<dbReference type="PROSITE" id="PS50930">
    <property type="entry name" value="HTH_LYTTR"/>
    <property type="match status" value="1"/>
</dbReference>
<dbReference type="PANTHER" id="PTHR37299">
    <property type="entry name" value="TRANSCRIPTIONAL REGULATOR-RELATED"/>
    <property type="match status" value="1"/>
</dbReference>
<dbReference type="GO" id="GO:0003677">
    <property type="term" value="F:DNA binding"/>
    <property type="evidence" value="ECO:0007669"/>
    <property type="project" value="UniProtKB-KW"/>
</dbReference>
<evidence type="ECO:0000259" key="2">
    <source>
        <dbReference type="PROSITE" id="PS50110"/>
    </source>
</evidence>
<feature type="domain" description="HTH LytTR-type" evidence="3">
    <location>
        <begin position="149"/>
        <end position="256"/>
    </location>
</feature>
<accession>A0A425Y1R1</accession>
<dbReference type="Gene3D" id="2.40.50.1020">
    <property type="entry name" value="LytTr DNA-binding domain"/>
    <property type="match status" value="1"/>
</dbReference>
<keyword evidence="1" id="KW-0597">Phosphoprotein</keyword>
<dbReference type="Pfam" id="PF00072">
    <property type="entry name" value="Response_reg"/>
    <property type="match status" value="1"/>
</dbReference>
<dbReference type="Pfam" id="PF04397">
    <property type="entry name" value="LytTR"/>
    <property type="match status" value="1"/>
</dbReference>
<protein>
    <submittedName>
        <fullName evidence="4">DNA-binding response regulator</fullName>
    </submittedName>
</protein>
<dbReference type="InterPro" id="IPR001789">
    <property type="entry name" value="Sig_transdc_resp-reg_receiver"/>
</dbReference>
<reference evidence="4 5" key="1">
    <citation type="submission" date="2018-07" db="EMBL/GenBank/DDBJ databases">
        <title>Draft genome sequence of Ancylomarina sp. M1P.</title>
        <authorList>
            <person name="Yadav S."/>
            <person name="Villanueva L."/>
            <person name="Damste J.S.S."/>
        </authorList>
    </citation>
    <scope>NUCLEOTIDE SEQUENCE [LARGE SCALE GENOMIC DNA]</scope>
    <source>
        <strain evidence="4 5">M1P</strain>
    </source>
</reference>